<evidence type="ECO:0000313" key="2">
    <source>
        <dbReference type="EMBL" id="KAJ6050872.1"/>
    </source>
</evidence>
<name>A0AAD6IHX0_PENCN</name>
<comment type="caution">
    <text evidence="2">The sequence shown here is derived from an EMBL/GenBank/DDBJ whole genome shotgun (WGS) entry which is preliminary data.</text>
</comment>
<feature type="region of interest" description="Disordered" evidence="1">
    <location>
        <begin position="1"/>
        <end position="244"/>
    </location>
</feature>
<evidence type="ECO:0000256" key="1">
    <source>
        <dbReference type="SAM" id="MobiDB-lite"/>
    </source>
</evidence>
<gene>
    <name evidence="2" type="ORF">N7460_001406</name>
</gene>
<sequence length="503" mass="56055">MPIPTRSASLREPRKQTSNIARPTTKPLPTAGRETTENEKSRSSSNSSLVEAPKDNGARGRTQLPQRNTLTDRPTGQRLQPSKLPRGDPSPTRRDRSPDKKMGRPDSSAAKPTTLLNRRQSLMRPALKTPAKPIIPPKSSATPPSPRKPPVRAPVQPPPSRRPPSPKKTDMPPPPRPTRSSSLRQPVSATQPRPTVRGHARHRSQMVPTTKIEPGPPSPQKSRAQFSTYQQHYSPQKSSKPPTPVADAIDTGNLLIPASWPDITALQTELLQLSLFHSSSLQRQAEWMSASETHLRKKYDEVAGQYRSLIADETRRQCELNAQALGLWLSSCQEHHGPHDFSEQIQILSQVIQDVSDMVAAEGSGKYSCAVKSFEDWIDHAEFIRQNREVNKSDAGVFIDPLPRSWKESLRELNLKLELCTRHLQTLDILGFGHVEQLEGAALTRVILNLGELIQLMTQEIRVIRTLEAEVVRSERDSVSLLATQLAGSPREMRAPRVGVWRS</sequence>
<feature type="compositionally biased region" description="Polar residues" evidence="1">
    <location>
        <begin position="110"/>
        <end position="120"/>
    </location>
</feature>
<reference evidence="2" key="1">
    <citation type="journal article" date="2023" name="IMA Fungus">
        <title>Comparative genomic study of the Penicillium genus elucidates a diverse pangenome and 15 lateral gene transfer events.</title>
        <authorList>
            <person name="Petersen C."/>
            <person name="Sorensen T."/>
            <person name="Nielsen M.R."/>
            <person name="Sondergaard T.E."/>
            <person name="Sorensen J.L."/>
            <person name="Fitzpatrick D.A."/>
            <person name="Frisvad J.C."/>
            <person name="Nielsen K.L."/>
        </authorList>
    </citation>
    <scope>NUCLEOTIDE SEQUENCE</scope>
    <source>
        <strain evidence="2">IBT 15450</strain>
    </source>
</reference>
<reference evidence="2" key="2">
    <citation type="submission" date="2023-01" db="EMBL/GenBank/DDBJ databases">
        <authorList>
            <person name="Petersen C."/>
        </authorList>
    </citation>
    <scope>NUCLEOTIDE SEQUENCE</scope>
    <source>
        <strain evidence="2">IBT 15450</strain>
    </source>
</reference>
<evidence type="ECO:0000313" key="3">
    <source>
        <dbReference type="Proteomes" id="UP001219568"/>
    </source>
</evidence>
<feature type="compositionally biased region" description="Basic and acidic residues" evidence="1">
    <location>
        <begin position="91"/>
        <end position="104"/>
    </location>
</feature>
<dbReference type="EMBL" id="JAQJZL010000002">
    <property type="protein sequence ID" value="KAJ6050872.1"/>
    <property type="molecule type" value="Genomic_DNA"/>
</dbReference>
<keyword evidence="3" id="KW-1185">Reference proteome</keyword>
<proteinExistence type="predicted"/>
<feature type="compositionally biased region" description="Polar residues" evidence="1">
    <location>
        <begin position="220"/>
        <end position="240"/>
    </location>
</feature>
<organism evidence="2 3">
    <name type="scientific">Penicillium canescens</name>
    <dbReference type="NCBI Taxonomy" id="5083"/>
    <lineage>
        <taxon>Eukaryota</taxon>
        <taxon>Fungi</taxon>
        <taxon>Dikarya</taxon>
        <taxon>Ascomycota</taxon>
        <taxon>Pezizomycotina</taxon>
        <taxon>Eurotiomycetes</taxon>
        <taxon>Eurotiomycetidae</taxon>
        <taxon>Eurotiales</taxon>
        <taxon>Aspergillaceae</taxon>
        <taxon>Penicillium</taxon>
    </lineage>
</organism>
<protein>
    <submittedName>
        <fullName evidence="2">Uncharacterized protein</fullName>
    </submittedName>
</protein>
<dbReference type="Proteomes" id="UP001219568">
    <property type="component" value="Unassembled WGS sequence"/>
</dbReference>
<accession>A0AAD6IHX0</accession>
<dbReference type="AlphaFoldDB" id="A0AAD6IHX0"/>
<feature type="compositionally biased region" description="Polar residues" evidence="1">
    <location>
        <begin position="63"/>
        <end position="80"/>
    </location>
</feature>
<feature type="compositionally biased region" description="Pro residues" evidence="1">
    <location>
        <begin position="143"/>
        <end position="163"/>
    </location>
</feature>